<keyword evidence="2" id="KW-1185">Reference proteome</keyword>
<accession>A0AAV4UJS3</accession>
<evidence type="ECO:0000313" key="1">
    <source>
        <dbReference type="EMBL" id="GIY57976.1"/>
    </source>
</evidence>
<dbReference type="Proteomes" id="UP001054945">
    <property type="component" value="Unassembled WGS sequence"/>
</dbReference>
<organism evidence="1 2">
    <name type="scientific">Caerostris extrusa</name>
    <name type="common">Bark spider</name>
    <name type="synonym">Caerostris bankana</name>
    <dbReference type="NCBI Taxonomy" id="172846"/>
    <lineage>
        <taxon>Eukaryota</taxon>
        <taxon>Metazoa</taxon>
        <taxon>Ecdysozoa</taxon>
        <taxon>Arthropoda</taxon>
        <taxon>Chelicerata</taxon>
        <taxon>Arachnida</taxon>
        <taxon>Araneae</taxon>
        <taxon>Araneomorphae</taxon>
        <taxon>Entelegynae</taxon>
        <taxon>Araneoidea</taxon>
        <taxon>Araneidae</taxon>
        <taxon>Caerostris</taxon>
    </lineage>
</organism>
<dbReference type="EMBL" id="BPLR01012996">
    <property type="protein sequence ID" value="GIY57976.1"/>
    <property type="molecule type" value="Genomic_DNA"/>
</dbReference>
<proteinExistence type="predicted"/>
<reference evidence="1 2" key="1">
    <citation type="submission" date="2021-06" db="EMBL/GenBank/DDBJ databases">
        <title>Caerostris extrusa draft genome.</title>
        <authorList>
            <person name="Kono N."/>
            <person name="Arakawa K."/>
        </authorList>
    </citation>
    <scope>NUCLEOTIDE SEQUENCE [LARGE SCALE GENOMIC DNA]</scope>
</reference>
<comment type="caution">
    <text evidence="1">The sequence shown here is derived from an EMBL/GenBank/DDBJ whole genome shotgun (WGS) entry which is preliminary data.</text>
</comment>
<protein>
    <recommendedName>
        <fullName evidence="3">P/Homo B domain-containing protein</fullName>
    </recommendedName>
</protein>
<evidence type="ECO:0000313" key="2">
    <source>
        <dbReference type="Proteomes" id="UP001054945"/>
    </source>
</evidence>
<name>A0AAV4UJS3_CAEEX</name>
<evidence type="ECO:0008006" key="3">
    <source>
        <dbReference type="Google" id="ProtNLM"/>
    </source>
</evidence>
<sequence>MIRQVPHIQSISLNSQKTMDKNGVITSGSPTTDIGTVFFPTENGNSLPHPYSTHHQTIFNGPHNGLWHIKITRQNGPLKIKGSEKFHEVKCGLKPEPPISIVFLLPQ</sequence>
<dbReference type="AlphaFoldDB" id="A0AAV4UJS3"/>
<gene>
    <name evidence="1" type="ORF">CEXT_142831</name>
</gene>